<dbReference type="Proteomes" id="UP001303046">
    <property type="component" value="Unassembled WGS sequence"/>
</dbReference>
<accession>A0ABR1DG44</accession>
<dbReference type="EMBL" id="JAVFWL010000004">
    <property type="protein sequence ID" value="KAK6749379.1"/>
    <property type="molecule type" value="Genomic_DNA"/>
</dbReference>
<gene>
    <name evidence="1" type="primary">Necator_chrIV.g15078</name>
    <name evidence="1" type="ORF">RB195_001783</name>
</gene>
<keyword evidence="2" id="KW-1185">Reference proteome</keyword>
<evidence type="ECO:0000313" key="2">
    <source>
        <dbReference type="Proteomes" id="UP001303046"/>
    </source>
</evidence>
<sequence length="86" mass="9979">MLFAYVCIQPSFLISSSLKKALFSILDCVAPTFVRDNEKVRKKAGAIQAKPRVFRFAFKIFLRNSSFFLLFNLLRRQKGKSNYSYS</sequence>
<reference evidence="1 2" key="1">
    <citation type="submission" date="2023-08" db="EMBL/GenBank/DDBJ databases">
        <title>A Necator americanus chromosomal reference genome.</title>
        <authorList>
            <person name="Ilik V."/>
            <person name="Petrzelkova K.J."/>
            <person name="Pardy F."/>
            <person name="Fuh T."/>
            <person name="Niatou-Singa F.S."/>
            <person name="Gouil Q."/>
            <person name="Baker L."/>
            <person name="Ritchie M.E."/>
            <person name="Jex A.R."/>
            <person name="Gazzola D."/>
            <person name="Li H."/>
            <person name="Toshio Fujiwara R."/>
            <person name="Zhan B."/>
            <person name="Aroian R.V."/>
            <person name="Pafco B."/>
            <person name="Schwarz E.M."/>
        </authorList>
    </citation>
    <scope>NUCLEOTIDE SEQUENCE [LARGE SCALE GENOMIC DNA]</scope>
    <source>
        <strain evidence="1 2">Aroian</strain>
        <tissue evidence="1">Whole animal</tissue>
    </source>
</reference>
<evidence type="ECO:0000313" key="1">
    <source>
        <dbReference type="EMBL" id="KAK6749379.1"/>
    </source>
</evidence>
<organism evidence="1 2">
    <name type="scientific">Necator americanus</name>
    <name type="common">Human hookworm</name>
    <dbReference type="NCBI Taxonomy" id="51031"/>
    <lineage>
        <taxon>Eukaryota</taxon>
        <taxon>Metazoa</taxon>
        <taxon>Ecdysozoa</taxon>
        <taxon>Nematoda</taxon>
        <taxon>Chromadorea</taxon>
        <taxon>Rhabditida</taxon>
        <taxon>Rhabditina</taxon>
        <taxon>Rhabditomorpha</taxon>
        <taxon>Strongyloidea</taxon>
        <taxon>Ancylostomatidae</taxon>
        <taxon>Bunostominae</taxon>
        <taxon>Necator</taxon>
    </lineage>
</organism>
<protein>
    <recommendedName>
        <fullName evidence="3">Secreted protein</fullName>
    </recommendedName>
</protein>
<name>A0ABR1DG44_NECAM</name>
<proteinExistence type="predicted"/>
<evidence type="ECO:0008006" key="3">
    <source>
        <dbReference type="Google" id="ProtNLM"/>
    </source>
</evidence>
<comment type="caution">
    <text evidence="1">The sequence shown here is derived from an EMBL/GenBank/DDBJ whole genome shotgun (WGS) entry which is preliminary data.</text>
</comment>